<evidence type="ECO:0008006" key="3">
    <source>
        <dbReference type="Google" id="ProtNLM"/>
    </source>
</evidence>
<dbReference type="Proteomes" id="UP000198894">
    <property type="component" value="Unassembled WGS sequence"/>
</dbReference>
<dbReference type="RefSeq" id="WP_091595094.1">
    <property type="nucleotide sequence ID" value="NZ_FNEE01000009.1"/>
</dbReference>
<evidence type="ECO:0000313" key="1">
    <source>
        <dbReference type="EMBL" id="SDJ82789.1"/>
    </source>
</evidence>
<evidence type="ECO:0000313" key="2">
    <source>
        <dbReference type="Proteomes" id="UP000198894"/>
    </source>
</evidence>
<organism evidence="1 2">
    <name type="scientific">Mesorhizobium muleiense</name>
    <dbReference type="NCBI Taxonomy" id="1004279"/>
    <lineage>
        <taxon>Bacteria</taxon>
        <taxon>Pseudomonadati</taxon>
        <taxon>Pseudomonadota</taxon>
        <taxon>Alphaproteobacteria</taxon>
        <taxon>Hyphomicrobiales</taxon>
        <taxon>Phyllobacteriaceae</taxon>
        <taxon>Mesorhizobium</taxon>
    </lineage>
</organism>
<protein>
    <recommendedName>
        <fullName evidence="3">MAE-28990/MAE-18760-like HEPN domain-containing protein</fullName>
    </recommendedName>
</protein>
<proteinExistence type="predicted"/>
<accession>A0A1G8WWN6</accession>
<gene>
    <name evidence="1" type="ORF">SAMN05428953_109109</name>
</gene>
<reference evidence="2" key="1">
    <citation type="submission" date="2016-10" db="EMBL/GenBank/DDBJ databases">
        <authorList>
            <person name="Varghese N."/>
            <person name="Submissions S."/>
        </authorList>
    </citation>
    <scope>NUCLEOTIDE SEQUENCE [LARGE SCALE GENOMIC DNA]</scope>
    <source>
        <strain evidence="2">CGMCC 1.11022</strain>
    </source>
</reference>
<dbReference type="AlphaFoldDB" id="A0A1G8WWN6"/>
<sequence length="222" mass="25619">MSVEGRFRVRAQDVSEYLKSLQSLERVYNIPGRSFYRATAAITASRASAFIMMYNCIEFGSREALVGLRQEILAGGGGFMALKDYWQEEIARAHFRDRLTQGANHDSLIRDVARFAPGVVDWKSDLRRLPFSGNVDNEELLRFVARIESRWRPPRSCLGGSDLVLIRQMRNTLAHGAETFETVGSQFSTQDITEKFRRTRIFMVSLIKGLERYKTRQHYRRV</sequence>
<dbReference type="EMBL" id="FNEE01000009">
    <property type="protein sequence ID" value="SDJ82789.1"/>
    <property type="molecule type" value="Genomic_DNA"/>
</dbReference>
<keyword evidence="2" id="KW-1185">Reference proteome</keyword>
<name>A0A1G8WWN6_9HYPH</name>